<dbReference type="Pfam" id="PF08511">
    <property type="entry name" value="COQ9"/>
    <property type="match status" value="1"/>
</dbReference>
<evidence type="ECO:0000259" key="1">
    <source>
        <dbReference type="Pfam" id="PF08511"/>
    </source>
</evidence>
<proteinExistence type="predicted"/>
<protein>
    <recommendedName>
        <fullName evidence="1">COQ9 C-terminal domain-containing protein</fullName>
    </recommendedName>
</protein>
<dbReference type="Proteomes" id="UP001342314">
    <property type="component" value="Unassembled WGS sequence"/>
</dbReference>
<name>A0AAV5G992_9BASI</name>
<reference evidence="2 3" key="1">
    <citation type="submission" date="2021-12" db="EMBL/GenBank/DDBJ databases">
        <title>High titer production of polyol ester of fatty acids by Rhodotorula paludigena BS15 towards product separation-free biomass refinery.</title>
        <authorList>
            <person name="Mano J."/>
            <person name="Ono H."/>
            <person name="Tanaka T."/>
            <person name="Naito K."/>
            <person name="Sushida H."/>
            <person name="Ike M."/>
            <person name="Tokuyasu K."/>
            <person name="Kitaoka M."/>
        </authorList>
    </citation>
    <scope>NUCLEOTIDE SEQUENCE [LARGE SCALE GENOMIC DNA]</scope>
    <source>
        <strain evidence="2 3">BS15</strain>
    </source>
</reference>
<dbReference type="EMBL" id="BQKY01000004">
    <property type="protein sequence ID" value="GJN89031.1"/>
    <property type="molecule type" value="Genomic_DNA"/>
</dbReference>
<keyword evidence="3" id="KW-1185">Reference proteome</keyword>
<accession>A0AAV5G992</accession>
<sequence>MPTAHSVARQLTRAALPLVPEHGFTADTLVRAAASIPALSAPLPGHALHALFPSPPVAPPAAFSLRGLAIGNGGRRSLSRQELIALARREGTAPRDRERTGPARALVHEWLAEGRRVMVQHVRSSGLKGDKAVQVGLRERLRYNEGVLDQLPQALALLTAPTSTYLSDLRAVLPVPSPTPHLYHVAQIAQDLAKASGSEAQGTDWYSLRLRLGTVYALSELSLLAPSSSSLPTPDRLAAAVALSEQLLDRTGQLGKEVENVGLFAQWVRKSWVGIGRSVLA</sequence>
<evidence type="ECO:0000313" key="3">
    <source>
        <dbReference type="Proteomes" id="UP001342314"/>
    </source>
</evidence>
<dbReference type="InterPro" id="IPR013718">
    <property type="entry name" value="COQ9_C"/>
</dbReference>
<organism evidence="2 3">
    <name type="scientific">Rhodotorula paludigena</name>
    <dbReference type="NCBI Taxonomy" id="86838"/>
    <lineage>
        <taxon>Eukaryota</taxon>
        <taxon>Fungi</taxon>
        <taxon>Dikarya</taxon>
        <taxon>Basidiomycota</taxon>
        <taxon>Pucciniomycotina</taxon>
        <taxon>Microbotryomycetes</taxon>
        <taxon>Sporidiobolales</taxon>
        <taxon>Sporidiobolaceae</taxon>
        <taxon>Rhodotorula</taxon>
    </lineage>
</organism>
<evidence type="ECO:0000313" key="2">
    <source>
        <dbReference type="EMBL" id="GJN89031.1"/>
    </source>
</evidence>
<comment type="caution">
    <text evidence="2">The sequence shown here is derived from an EMBL/GenBank/DDBJ whole genome shotgun (WGS) entry which is preliminary data.</text>
</comment>
<dbReference type="AlphaFoldDB" id="A0AAV5G992"/>
<feature type="domain" description="COQ9 C-terminal" evidence="1">
    <location>
        <begin position="182"/>
        <end position="229"/>
    </location>
</feature>
<gene>
    <name evidence="2" type="ORF">Rhopal_002005-T1</name>
</gene>